<dbReference type="AlphaFoldDB" id="A0A2P2PJ25"/>
<sequence>MTGPCSPIRPAIHPRHLGLAHHLSIIFLCHHTQPLTMIQLCLHHSFLDCLSSFCLLFLTLELLLSSLDSRRINQTLKWTF</sequence>
<reference evidence="1" key="1">
    <citation type="submission" date="2018-02" db="EMBL/GenBank/DDBJ databases">
        <title>Rhizophora mucronata_Transcriptome.</title>
        <authorList>
            <person name="Meera S.P."/>
            <person name="Sreeshan A."/>
            <person name="Augustine A."/>
        </authorList>
    </citation>
    <scope>NUCLEOTIDE SEQUENCE</scope>
    <source>
        <tissue evidence="1">Leaf</tissue>
    </source>
</reference>
<organism evidence="1">
    <name type="scientific">Rhizophora mucronata</name>
    <name type="common">Asiatic mangrove</name>
    <dbReference type="NCBI Taxonomy" id="61149"/>
    <lineage>
        <taxon>Eukaryota</taxon>
        <taxon>Viridiplantae</taxon>
        <taxon>Streptophyta</taxon>
        <taxon>Embryophyta</taxon>
        <taxon>Tracheophyta</taxon>
        <taxon>Spermatophyta</taxon>
        <taxon>Magnoliopsida</taxon>
        <taxon>eudicotyledons</taxon>
        <taxon>Gunneridae</taxon>
        <taxon>Pentapetalae</taxon>
        <taxon>rosids</taxon>
        <taxon>fabids</taxon>
        <taxon>Malpighiales</taxon>
        <taxon>Rhizophoraceae</taxon>
        <taxon>Rhizophora</taxon>
    </lineage>
</organism>
<name>A0A2P2PJ25_RHIMU</name>
<accession>A0A2P2PJ25</accession>
<dbReference type="EMBL" id="GGEC01074222">
    <property type="protein sequence ID" value="MBX54706.1"/>
    <property type="molecule type" value="Transcribed_RNA"/>
</dbReference>
<proteinExistence type="predicted"/>
<protein>
    <submittedName>
        <fullName evidence="1">Uncharacterized protein</fullName>
    </submittedName>
</protein>
<evidence type="ECO:0000313" key="1">
    <source>
        <dbReference type="EMBL" id="MBX54706.1"/>
    </source>
</evidence>